<gene>
    <name evidence="1" type="ORF">BpHYR1_031331</name>
</gene>
<proteinExistence type="predicted"/>
<protein>
    <submittedName>
        <fullName evidence="1">Uncharacterized protein</fullName>
    </submittedName>
</protein>
<organism evidence="1 2">
    <name type="scientific">Brachionus plicatilis</name>
    <name type="common">Marine rotifer</name>
    <name type="synonym">Brachionus muelleri</name>
    <dbReference type="NCBI Taxonomy" id="10195"/>
    <lineage>
        <taxon>Eukaryota</taxon>
        <taxon>Metazoa</taxon>
        <taxon>Spiralia</taxon>
        <taxon>Gnathifera</taxon>
        <taxon>Rotifera</taxon>
        <taxon>Eurotatoria</taxon>
        <taxon>Monogononta</taxon>
        <taxon>Pseudotrocha</taxon>
        <taxon>Ploima</taxon>
        <taxon>Brachionidae</taxon>
        <taxon>Brachionus</taxon>
    </lineage>
</organism>
<dbReference type="Proteomes" id="UP000276133">
    <property type="component" value="Unassembled WGS sequence"/>
</dbReference>
<name>A0A3M7QR76_BRAPC</name>
<evidence type="ECO:0000313" key="1">
    <source>
        <dbReference type="EMBL" id="RNA13967.1"/>
    </source>
</evidence>
<comment type="caution">
    <text evidence="1">The sequence shown here is derived from an EMBL/GenBank/DDBJ whole genome shotgun (WGS) entry which is preliminary data.</text>
</comment>
<accession>A0A3M7QR76</accession>
<dbReference type="AlphaFoldDB" id="A0A3M7QR76"/>
<keyword evidence="2" id="KW-1185">Reference proteome</keyword>
<evidence type="ECO:0000313" key="2">
    <source>
        <dbReference type="Proteomes" id="UP000276133"/>
    </source>
</evidence>
<sequence>MDPLLLKNKTTCSRLIERFSLKLFNCFHLNIENTLKIFAGKFLKSRKRKNQNSAKYFQQSSRCKFKFFFLNSLGANKFRFELCLFNIDKLSLIFDLMKINSYELLIWLYKV</sequence>
<dbReference type="EMBL" id="REGN01005285">
    <property type="protein sequence ID" value="RNA13967.1"/>
    <property type="molecule type" value="Genomic_DNA"/>
</dbReference>
<reference evidence="1 2" key="1">
    <citation type="journal article" date="2018" name="Sci. Rep.">
        <title>Genomic signatures of local adaptation to the degree of environmental predictability in rotifers.</title>
        <authorList>
            <person name="Franch-Gras L."/>
            <person name="Hahn C."/>
            <person name="Garcia-Roger E.M."/>
            <person name="Carmona M.J."/>
            <person name="Serra M."/>
            <person name="Gomez A."/>
        </authorList>
    </citation>
    <scope>NUCLEOTIDE SEQUENCE [LARGE SCALE GENOMIC DNA]</scope>
    <source>
        <strain evidence="1">HYR1</strain>
    </source>
</reference>